<dbReference type="InterPro" id="IPR013216">
    <property type="entry name" value="Methyltransf_11"/>
</dbReference>
<keyword evidence="4" id="KW-1185">Reference proteome</keyword>
<dbReference type="GO" id="GO:0032259">
    <property type="term" value="P:methylation"/>
    <property type="evidence" value="ECO:0007669"/>
    <property type="project" value="UniProtKB-KW"/>
</dbReference>
<sequence>MLKKIEKSYLFLSKNLEVLRCPICHGSFKIEKYALICENRHTFNLNKKGIVNFLQTKMDTEHYTRKMFEPRRRLISAGMYTAVLTEIQKHLVSGNLLDVGTGEGTFLEMLHFEGNKFGFDIAKDAVEMATELDITAFFSLSDLTNLSFADEKMTTILNIFTPSNYNEFHRVLTKNGVVIKVVPDKFYLQELRKVFDKPVNYDNQAVVARFFDEFPDAQKIEIHDIFDIPEELRKDFLEMSPLEWAVSPEIKKQAQKNPPRQATIHVQILIGRKK</sequence>
<dbReference type="InterPro" id="IPR048647">
    <property type="entry name" value="RlmA_N"/>
</dbReference>
<keyword evidence="3" id="KW-0808">Transferase</keyword>
<dbReference type="Pfam" id="PF21302">
    <property type="entry name" value="Zn_ribbon_RlmA"/>
    <property type="match status" value="1"/>
</dbReference>
<gene>
    <name evidence="3" type="ORF">ACFO26_02995</name>
</gene>
<dbReference type="PIRSF" id="PIRSF018249">
    <property type="entry name" value="MyrA_prd"/>
    <property type="match status" value="1"/>
</dbReference>
<dbReference type="Proteomes" id="UP001595987">
    <property type="component" value="Unassembled WGS sequence"/>
</dbReference>
<dbReference type="Gene3D" id="3.40.50.150">
    <property type="entry name" value="Vaccinia Virus protein VP39"/>
    <property type="match status" value="1"/>
</dbReference>
<evidence type="ECO:0000259" key="2">
    <source>
        <dbReference type="Pfam" id="PF21302"/>
    </source>
</evidence>
<dbReference type="InterPro" id="IPR016718">
    <property type="entry name" value="rRNA_m1G-MeTrfase_A_prd"/>
</dbReference>
<name>A0ABV9JCZ9_9LACT</name>
<evidence type="ECO:0000313" key="3">
    <source>
        <dbReference type="EMBL" id="MFC4651863.1"/>
    </source>
</evidence>
<proteinExistence type="predicted"/>
<dbReference type="GO" id="GO:0008168">
    <property type="term" value="F:methyltransferase activity"/>
    <property type="evidence" value="ECO:0007669"/>
    <property type="project" value="UniProtKB-KW"/>
</dbReference>
<comment type="caution">
    <text evidence="3">The sequence shown here is derived from an EMBL/GenBank/DDBJ whole genome shotgun (WGS) entry which is preliminary data.</text>
</comment>
<feature type="domain" description="Methyltransferase type 11" evidence="1">
    <location>
        <begin position="97"/>
        <end position="178"/>
    </location>
</feature>
<feature type="domain" description="23S rRNA (guanine(745)-N(1))-methyltransferase N-terminal" evidence="2">
    <location>
        <begin position="20"/>
        <end position="54"/>
    </location>
</feature>
<organism evidence="3 4">
    <name type="scientific">Lactococcus nasutitermitis</name>
    <dbReference type="NCBI Taxonomy" id="1652957"/>
    <lineage>
        <taxon>Bacteria</taxon>
        <taxon>Bacillati</taxon>
        <taxon>Bacillota</taxon>
        <taxon>Bacilli</taxon>
        <taxon>Lactobacillales</taxon>
        <taxon>Streptococcaceae</taxon>
        <taxon>Lactococcus</taxon>
    </lineage>
</organism>
<dbReference type="EMBL" id="JBHSGD010000004">
    <property type="protein sequence ID" value="MFC4651863.1"/>
    <property type="molecule type" value="Genomic_DNA"/>
</dbReference>
<protein>
    <submittedName>
        <fullName evidence="3">RNA methyltransferase</fullName>
    </submittedName>
</protein>
<dbReference type="SUPFAM" id="SSF53335">
    <property type="entry name" value="S-adenosyl-L-methionine-dependent methyltransferases"/>
    <property type="match status" value="1"/>
</dbReference>
<dbReference type="Pfam" id="PF08241">
    <property type="entry name" value="Methyltransf_11"/>
    <property type="match status" value="1"/>
</dbReference>
<dbReference type="InterPro" id="IPR029063">
    <property type="entry name" value="SAM-dependent_MTases_sf"/>
</dbReference>
<reference evidence="4" key="1">
    <citation type="journal article" date="2019" name="Int. J. Syst. Evol. Microbiol.">
        <title>The Global Catalogue of Microorganisms (GCM) 10K type strain sequencing project: providing services to taxonomists for standard genome sequencing and annotation.</title>
        <authorList>
            <consortium name="The Broad Institute Genomics Platform"/>
            <consortium name="The Broad Institute Genome Sequencing Center for Infectious Disease"/>
            <person name="Wu L."/>
            <person name="Ma J."/>
        </authorList>
    </citation>
    <scope>NUCLEOTIDE SEQUENCE [LARGE SCALE GENOMIC DNA]</scope>
    <source>
        <strain evidence="4">CCUG 63287</strain>
    </source>
</reference>
<keyword evidence="3" id="KW-0489">Methyltransferase</keyword>
<evidence type="ECO:0000259" key="1">
    <source>
        <dbReference type="Pfam" id="PF08241"/>
    </source>
</evidence>
<accession>A0ABV9JCZ9</accession>
<dbReference type="RefSeq" id="WP_213533857.1">
    <property type="nucleotide sequence ID" value="NZ_BOVQ01000002.1"/>
</dbReference>
<evidence type="ECO:0000313" key="4">
    <source>
        <dbReference type="Proteomes" id="UP001595987"/>
    </source>
</evidence>